<dbReference type="OrthoDB" id="821743at2"/>
<evidence type="ECO:0008006" key="4">
    <source>
        <dbReference type="Google" id="ProtNLM"/>
    </source>
</evidence>
<feature type="chain" id="PRO_5011769395" description="TolB-like 6-blade propeller-like" evidence="1">
    <location>
        <begin position="23"/>
        <end position="379"/>
    </location>
</feature>
<evidence type="ECO:0000313" key="3">
    <source>
        <dbReference type="Proteomes" id="UP000198756"/>
    </source>
</evidence>
<sequence length="379" mass="44247">MIQRCISLILIVLLFESCNSSGDDQNNEYVQLEELIFIDSVLIEEEKGFLTKPAKSTILNDTLIAIISMYAKGIWIVNTKTGKEETSLLDKSVMGVSFFISNSDWTNYPEVYILDGRSSNVYHLNLEKGKNETEIILDKISIKLPKGFSFRIFADLFWFRGNEFYIELSPDDTRQTSIDFYKKAGKFIGVFDLNGNFKYRFLDYPPSLTNLKGFIEPTSVYSFGRLNETEFALSFPSEKHLLMINSRDTTEIKKIAFPKSQYFEYEWPYLEEEVFHDMTAPKSFPAPHRFGELIFDKENLYLQSFMKDNVNFSTFKLMSHILKYNFRTKTWKESRNPKNFLDLGIFSGVLNDTLYFVEASVMNRNEKYIKRAVLRPIED</sequence>
<dbReference type="Proteomes" id="UP000198756">
    <property type="component" value="Unassembled WGS sequence"/>
</dbReference>
<dbReference type="AlphaFoldDB" id="A0A1G5YNL4"/>
<gene>
    <name evidence="2" type="ORF">SAMN03080617_02702</name>
</gene>
<proteinExistence type="predicted"/>
<dbReference type="RefSeq" id="WP_092730820.1">
    <property type="nucleotide sequence ID" value="NZ_FMXE01000019.1"/>
</dbReference>
<name>A0A1G5YNL4_9BACT</name>
<evidence type="ECO:0000256" key="1">
    <source>
        <dbReference type="SAM" id="SignalP"/>
    </source>
</evidence>
<keyword evidence="1" id="KW-0732">Signal</keyword>
<protein>
    <recommendedName>
        <fullName evidence="4">TolB-like 6-blade propeller-like</fullName>
    </recommendedName>
</protein>
<dbReference type="EMBL" id="FMXE01000019">
    <property type="protein sequence ID" value="SDA84308.1"/>
    <property type="molecule type" value="Genomic_DNA"/>
</dbReference>
<evidence type="ECO:0000313" key="2">
    <source>
        <dbReference type="EMBL" id="SDA84308.1"/>
    </source>
</evidence>
<reference evidence="3" key="1">
    <citation type="submission" date="2016-10" db="EMBL/GenBank/DDBJ databases">
        <authorList>
            <person name="Varghese N."/>
            <person name="Submissions S."/>
        </authorList>
    </citation>
    <scope>NUCLEOTIDE SEQUENCE [LARGE SCALE GENOMIC DNA]</scope>
    <source>
        <strain evidence="3">DSM 22703</strain>
    </source>
</reference>
<keyword evidence="3" id="KW-1185">Reference proteome</keyword>
<accession>A0A1G5YNL4</accession>
<organism evidence="2 3">
    <name type="scientific">Algoriphagus alkaliphilus</name>
    <dbReference type="NCBI Taxonomy" id="279824"/>
    <lineage>
        <taxon>Bacteria</taxon>
        <taxon>Pseudomonadati</taxon>
        <taxon>Bacteroidota</taxon>
        <taxon>Cytophagia</taxon>
        <taxon>Cytophagales</taxon>
        <taxon>Cyclobacteriaceae</taxon>
        <taxon>Algoriphagus</taxon>
    </lineage>
</organism>
<feature type="signal peptide" evidence="1">
    <location>
        <begin position="1"/>
        <end position="22"/>
    </location>
</feature>